<dbReference type="PANTHER" id="PTHR42811">
    <property type="entry name" value="SERINE ACETYLTRANSFERASE"/>
    <property type="match status" value="1"/>
</dbReference>
<dbReference type="Gene3D" id="2.160.10.10">
    <property type="entry name" value="Hexapeptide repeat proteins"/>
    <property type="match status" value="1"/>
</dbReference>
<dbReference type="RefSeq" id="WP_155469969.1">
    <property type="nucleotide sequence ID" value="NZ_BMKG01000010.1"/>
</dbReference>
<dbReference type="AlphaFoldDB" id="A0A6I3STX9"/>
<dbReference type="EC" id="2.3.1.30" evidence="5"/>
<evidence type="ECO:0000256" key="4">
    <source>
        <dbReference type="ARBA" id="ARBA00023315"/>
    </source>
</evidence>
<dbReference type="PROSITE" id="PS00101">
    <property type="entry name" value="HEXAPEP_TRANSFERASES"/>
    <property type="match status" value="1"/>
</dbReference>
<organism evidence="6 7">
    <name type="scientific">Pseudoduganella buxea</name>
    <dbReference type="NCBI Taxonomy" id="1949069"/>
    <lineage>
        <taxon>Bacteria</taxon>
        <taxon>Pseudomonadati</taxon>
        <taxon>Pseudomonadota</taxon>
        <taxon>Betaproteobacteria</taxon>
        <taxon>Burkholderiales</taxon>
        <taxon>Oxalobacteraceae</taxon>
        <taxon>Telluria group</taxon>
        <taxon>Pseudoduganella</taxon>
    </lineage>
</organism>
<name>A0A6I3STX9_9BURK</name>
<dbReference type="InterPro" id="IPR005881">
    <property type="entry name" value="Ser_O-AcTrfase"/>
</dbReference>
<dbReference type="InterPro" id="IPR045304">
    <property type="entry name" value="LbH_SAT"/>
</dbReference>
<dbReference type="OrthoDB" id="8612290at2"/>
<keyword evidence="2 5" id="KW-0808">Transferase</keyword>
<dbReference type="CDD" id="cd03354">
    <property type="entry name" value="LbH_SAT"/>
    <property type="match status" value="1"/>
</dbReference>
<comment type="similarity">
    <text evidence="1 5">Belongs to the transferase hexapeptide repeat family.</text>
</comment>
<dbReference type="SUPFAM" id="SSF51161">
    <property type="entry name" value="Trimeric LpxA-like enzymes"/>
    <property type="match status" value="1"/>
</dbReference>
<dbReference type="PIRSF" id="PIRSF000441">
    <property type="entry name" value="CysE"/>
    <property type="match status" value="1"/>
</dbReference>
<keyword evidence="3" id="KW-0677">Repeat</keyword>
<reference evidence="6 7" key="1">
    <citation type="submission" date="2019-11" db="EMBL/GenBank/DDBJ databases">
        <title>Type strains purchased from KCTC, JCM and DSMZ.</title>
        <authorList>
            <person name="Lu H."/>
        </authorList>
    </citation>
    <scope>NUCLEOTIDE SEQUENCE [LARGE SCALE GENOMIC DNA]</scope>
    <source>
        <strain evidence="6 7">KCTC 52429</strain>
    </source>
</reference>
<proteinExistence type="inferred from homology"/>
<protein>
    <recommendedName>
        <fullName evidence="5">Serine acetyltransferase</fullName>
        <ecNumber evidence="5">2.3.1.30</ecNumber>
    </recommendedName>
</protein>
<gene>
    <name evidence="6" type="ORF">GM672_07825</name>
</gene>
<dbReference type="EMBL" id="WNKZ01000015">
    <property type="protein sequence ID" value="MTV52643.1"/>
    <property type="molecule type" value="Genomic_DNA"/>
</dbReference>
<evidence type="ECO:0000256" key="5">
    <source>
        <dbReference type="PIRNR" id="PIRNR000441"/>
    </source>
</evidence>
<comment type="catalytic activity">
    <reaction evidence="5">
        <text>L-serine + acetyl-CoA = O-acetyl-L-serine + CoA</text>
        <dbReference type="Rhea" id="RHEA:24560"/>
        <dbReference type="ChEBI" id="CHEBI:33384"/>
        <dbReference type="ChEBI" id="CHEBI:57287"/>
        <dbReference type="ChEBI" id="CHEBI:57288"/>
        <dbReference type="ChEBI" id="CHEBI:58340"/>
        <dbReference type="EC" id="2.3.1.30"/>
    </reaction>
</comment>
<evidence type="ECO:0000256" key="3">
    <source>
        <dbReference type="ARBA" id="ARBA00022737"/>
    </source>
</evidence>
<comment type="caution">
    <text evidence="6">The sequence shown here is derived from an EMBL/GenBank/DDBJ whole genome shotgun (WGS) entry which is preliminary data.</text>
</comment>
<dbReference type="InterPro" id="IPR018357">
    <property type="entry name" value="Hexapep_transf_CS"/>
</dbReference>
<dbReference type="GO" id="GO:0006535">
    <property type="term" value="P:cysteine biosynthetic process from serine"/>
    <property type="evidence" value="ECO:0007669"/>
    <property type="project" value="InterPro"/>
</dbReference>
<evidence type="ECO:0000313" key="6">
    <source>
        <dbReference type="EMBL" id="MTV52643.1"/>
    </source>
</evidence>
<dbReference type="GO" id="GO:0005737">
    <property type="term" value="C:cytoplasm"/>
    <property type="evidence" value="ECO:0007669"/>
    <property type="project" value="InterPro"/>
</dbReference>
<dbReference type="GO" id="GO:0009001">
    <property type="term" value="F:serine O-acetyltransferase activity"/>
    <property type="evidence" value="ECO:0007669"/>
    <property type="project" value="UniProtKB-EC"/>
</dbReference>
<dbReference type="InterPro" id="IPR011004">
    <property type="entry name" value="Trimer_LpxA-like_sf"/>
</dbReference>
<dbReference type="InterPro" id="IPR001451">
    <property type="entry name" value="Hexapep"/>
</dbReference>
<accession>A0A6I3STX9</accession>
<sequence>MTPLQADTYRQFGRHGTGLTLKGALTSRTFRPVVTMRLCQAVHHRGGAARVLLPACKLLHKFATHLAGMDFPWSTRIGPGLALTHGWSLVVNGGADIGANVTLFHGVTLGRRDRIGADGARHTSYPVIEDEVWIGPHATIVGGVRIGRGSRIGAGALVTEDVPPHSVVTGNPAQVVKSGCTPDVFNRVPLGANEE</sequence>
<dbReference type="Proteomes" id="UP000430634">
    <property type="component" value="Unassembled WGS sequence"/>
</dbReference>
<keyword evidence="4 5" id="KW-0012">Acyltransferase</keyword>
<evidence type="ECO:0000256" key="2">
    <source>
        <dbReference type="ARBA" id="ARBA00022679"/>
    </source>
</evidence>
<evidence type="ECO:0000313" key="7">
    <source>
        <dbReference type="Proteomes" id="UP000430634"/>
    </source>
</evidence>
<evidence type="ECO:0000256" key="1">
    <source>
        <dbReference type="ARBA" id="ARBA00007274"/>
    </source>
</evidence>
<dbReference type="Pfam" id="PF00132">
    <property type="entry name" value="Hexapep"/>
    <property type="match status" value="1"/>
</dbReference>